<dbReference type="PANTHER" id="PTHR33969:SF2">
    <property type="entry name" value="SEGREGATION AND CONDENSATION PROTEIN A"/>
    <property type="match status" value="1"/>
</dbReference>
<dbReference type="GO" id="GO:0051301">
    <property type="term" value="P:cell division"/>
    <property type="evidence" value="ECO:0007669"/>
    <property type="project" value="UniProtKB-KW"/>
</dbReference>
<evidence type="ECO:0000256" key="2">
    <source>
        <dbReference type="ARBA" id="ARBA00044777"/>
    </source>
</evidence>
<dbReference type="HAMAP" id="MF_01805">
    <property type="entry name" value="ScpA"/>
    <property type="match status" value="1"/>
</dbReference>
<reference evidence="5" key="1">
    <citation type="submission" date="2018-03" db="EMBL/GenBank/DDBJ databases">
        <title>New taxa in the Lactobacillus gasseri group.</title>
        <authorList>
            <person name="Tanizawa Y."/>
            <person name="Tohno M."/>
            <person name="Endo A."/>
            <person name="Arita M."/>
        </authorList>
    </citation>
    <scope>NUCLEOTIDE SEQUENCE [LARGE SCALE GENOMIC DNA]</scope>
    <source>
        <strain evidence="5">DSM 24759</strain>
    </source>
</reference>
<organism evidence="4 5">
    <name type="scientific">Lactobacillus rodentium</name>
    <dbReference type="NCBI Taxonomy" id="947835"/>
    <lineage>
        <taxon>Bacteria</taxon>
        <taxon>Bacillati</taxon>
        <taxon>Bacillota</taxon>
        <taxon>Bacilli</taxon>
        <taxon>Lactobacillales</taxon>
        <taxon>Lactobacillaceae</taxon>
        <taxon>Lactobacillus</taxon>
    </lineage>
</organism>
<comment type="similarity">
    <text evidence="3">Belongs to the ScpA family.</text>
</comment>
<keyword evidence="5" id="KW-1185">Reference proteome</keyword>
<proteinExistence type="inferred from homology"/>
<evidence type="ECO:0000256" key="3">
    <source>
        <dbReference type="HAMAP-Rule" id="MF_01805"/>
    </source>
</evidence>
<comment type="function">
    <text evidence="3">Participates in chromosomal partition during cell division. May act via the formation of a condensin-like complex containing Smc and ScpB that pull DNA away from mid-cell into both cell halves.</text>
</comment>
<comment type="subcellular location">
    <subcellularLocation>
        <location evidence="3">Cytoplasm</location>
    </subcellularLocation>
    <text evidence="3">Associated with two foci at the outer edges of the nucleoid region in young cells, and at four foci within both cell halves in older cells.</text>
</comment>
<dbReference type="GO" id="GO:0005737">
    <property type="term" value="C:cytoplasm"/>
    <property type="evidence" value="ECO:0007669"/>
    <property type="project" value="UniProtKB-SubCell"/>
</dbReference>
<dbReference type="Gene3D" id="1.10.10.580">
    <property type="entry name" value="Structural maintenance of chromosome 1. Chain E"/>
    <property type="match status" value="1"/>
</dbReference>
<dbReference type="RefSeq" id="WP_117118362.1">
    <property type="nucleotide sequence ID" value="NZ_BFBY01000006.1"/>
</dbReference>
<dbReference type="InterPro" id="IPR023093">
    <property type="entry name" value="ScpA-like_C"/>
</dbReference>
<dbReference type="GO" id="GO:0007059">
    <property type="term" value="P:chromosome segregation"/>
    <property type="evidence" value="ECO:0007669"/>
    <property type="project" value="UniProtKB-UniRule"/>
</dbReference>
<accession>A0A2Z6TDL5</accession>
<keyword evidence="1 3" id="KW-0159">Chromosome partition</keyword>
<dbReference type="Pfam" id="PF02616">
    <property type="entry name" value="SMC_ScpA"/>
    <property type="match status" value="1"/>
</dbReference>
<dbReference type="EMBL" id="BFBY01000006">
    <property type="protein sequence ID" value="GBG05035.1"/>
    <property type="molecule type" value="Genomic_DNA"/>
</dbReference>
<evidence type="ECO:0000313" key="4">
    <source>
        <dbReference type="EMBL" id="GBG05035.1"/>
    </source>
</evidence>
<keyword evidence="3" id="KW-0132">Cell division</keyword>
<comment type="subunit">
    <text evidence="3">Component of a cohesin-like complex composed of ScpA, ScpB and the Smc homodimer, in which ScpA and ScpB bind to the head domain of Smc. The presence of the three proteins is required for the association of the complex with DNA.</text>
</comment>
<dbReference type="GO" id="GO:0006260">
    <property type="term" value="P:DNA replication"/>
    <property type="evidence" value="ECO:0007669"/>
    <property type="project" value="UniProtKB-UniRule"/>
</dbReference>
<name>A0A2Z6TDL5_9LACO</name>
<dbReference type="Gene3D" id="6.10.250.2410">
    <property type="match status" value="1"/>
</dbReference>
<dbReference type="AlphaFoldDB" id="A0A2Z6TDL5"/>
<comment type="caution">
    <text evidence="4">The sequence shown here is derived from an EMBL/GenBank/DDBJ whole genome shotgun (WGS) entry which is preliminary data.</text>
</comment>
<dbReference type="InterPro" id="IPR003768">
    <property type="entry name" value="ScpA"/>
</dbReference>
<keyword evidence="3" id="KW-0131">Cell cycle</keyword>
<dbReference type="PANTHER" id="PTHR33969">
    <property type="entry name" value="SEGREGATION AND CONDENSATION PROTEIN A"/>
    <property type="match status" value="1"/>
</dbReference>
<protein>
    <recommendedName>
        <fullName evidence="2 3">Segregation and condensation protein A</fullName>
    </recommendedName>
</protein>
<dbReference type="Proteomes" id="UP000257317">
    <property type="component" value="Unassembled WGS sequence"/>
</dbReference>
<dbReference type="OrthoDB" id="9811016at2"/>
<evidence type="ECO:0000313" key="5">
    <source>
        <dbReference type="Proteomes" id="UP000257317"/>
    </source>
</evidence>
<gene>
    <name evidence="3 4" type="primary">scpA</name>
    <name evidence="4" type="ORF">LrDSM24759_09490</name>
</gene>
<sequence length="248" mass="28784">MNENTDLTLDLPNFSGPLDLLLHLIRSQEIDIYDIPIAKITAQYLDYIAHWQKLNLQIAGEYFVMASTLLRIKSQYLLPKNDFDDQAEELEEDPRTELVEQLVQYSVFQKISSYLKERNDEVPFTLAKEPSIEPKKEIDPLPLGEIKSEELARTFALIIKRFKLRQPDAAKVEVHETSIEDMVKFLEEKVQSNSKLSFFTLVDNFTSLDSVISLFLAVLELSRHHKVKVKQEREFGDLIIEREELNGD</sequence>
<keyword evidence="3" id="KW-0963">Cytoplasm</keyword>
<evidence type="ECO:0000256" key="1">
    <source>
        <dbReference type="ARBA" id="ARBA00022829"/>
    </source>
</evidence>